<keyword evidence="9" id="KW-0408">Iron</keyword>
<evidence type="ECO:0000256" key="4">
    <source>
        <dbReference type="ARBA" id="ARBA00022525"/>
    </source>
</evidence>
<dbReference type="GO" id="GO:0098552">
    <property type="term" value="C:side of membrane"/>
    <property type="evidence" value="ECO:0007669"/>
    <property type="project" value="UniProtKB-KW"/>
</dbReference>
<evidence type="ECO:0000256" key="7">
    <source>
        <dbReference type="ARBA" id="ARBA00023157"/>
    </source>
</evidence>
<comment type="subcellular location">
    <subcellularLocation>
        <location evidence="1">Membrane</location>
        <topology evidence="1">Lipid-anchor</topology>
        <topology evidence="1">GPI-anchor</topology>
    </subcellularLocation>
    <subcellularLocation>
        <location evidence="2">Secreted</location>
    </subcellularLocation>
</comment>
<reference evidence="12 13" key="1">
    <citation type="submission" date="2017-08" db="EMBL/GenBank/DDBJ databases">
        <title>Harnessing the power of phylogenomics to disentangle the directionality and signatures of interkingdom host jumping in the parasitic fungal genus Tolypocladium.</title>
        <authorList>
            <person name="Quandt C.A."/>
            <person name="Patterson W."/>
            <person name="Spatafora J.W."/>
        </authorList>
    </citation>
    <scope>NUCLEOTIDE SEQUENCE [LARGE SCALE GENOMIC DNA]</scope>
    <source>
        <strain evidence="12 13">CBS 113982</strain>
    </source>
</reference>
<dbReference type="SMART" id="SM00747">
    <property type="entry name" value="CFEM"/>
    <property type="match status" value="1"/>
</dbReference>
<evidence type="ECO:0000256" key="10">
    <source>
        <dbReference type="SAM" id="MobiDB-lite"/>
    </source>
</evidence>
<sequence length="133" mass="14331">MTTAGNRWTPAKHHPSSRPTPLLPTETKPNTVSSPPTPPPPSMQFKAAAIALFAVAATTQELSGLPDCAKPCFDDNFPSSGCKEKKDYICLCRSEPYNEAVTNCVAKSNCKVGEILRARQWATDKCKAVGKPI</sequence>
<evidence type="ECO:0000259" key="11">
    <source>
        <dbReference type="PROSITE" id="PS52012"/>
    </source>
</evidence>
<feature type="domain" description="CFEM" evidence="11">
    <location>
        <begin position="40"/>
        <end position="133"/>
    </location>
</feature>
<evidence type="ECO:0000256" key="3">
    <source>
        <dbReference type="ARBA" id="ARBA00010031"/>
    </source>
</evidence>
<keyword evidence="4" id="KW-0964">Secreted</keyword>
<accession>A0A2K3QR55</accession>
<proteinExistence type="inferred from homology"/>
<feature type="binding site" description="axial binding residue" evidence="9">
    <location>
        <position position="87"/>
    </location>
    <ligand>
        <name>heme</name>
        <dbReference type="ChEBI" id="CHEBI:30413"/>
    </ligand>
    <ligandPart>
        <name>Fe</name>
        <dbReference type="ChEBI" id="CHEBI:18248"/>
    </ligandPart>
</feature>
<dbReference type="GO" id="GO:0046872">
    <property type="term" value="F:metal ion binding"/>
    <property type="evidence" value="ECO:0007669"/>
    <property type="project" value="UniProtKB-UniRule"/>
</dbReference>
<keyword evidence="8" id="KW-0449">Lipoprotein</keyword>
<evidence type="ECO:0000313" key="12">
    <source>
        <dbReference type="EMBL" id="PNY30005.1"/>
    </source>
</evidence>
<comment type="caution">
    <text evidence="9">Lacks conserved residue(s) required for the propagation of feature annotation.</text>
</comment>
<comment type="similarity">
    <text evidence="3">Belongs to the RBT5 family.</text>
</comment>
<dbReference type="GO" id="GO:0005576">
    <property type="term" value="C:extracellular region"/>
    <property type="evidence" value="ECO:0007669"/>
    <property type="project" value="UniProtKB-SubCell"/>
</dbReference>
<evidence type="ECO:0000256" key="9">
    <source>
        <dbReference type="PROSITE-ProRule" id="PRU01356"/>
    </source>
</evidence>
<evidence type="ECO:0000256" key="6">
    <source>
        <dbReference type="ARBA" id="ARBA00022729"/>
    </source>
</evidence>
<evidence type="ECO:0000256" key="1">
    <source>
        <dbReference type="ARBA" id="ARBA00004589"/>
    </source>
</evidence>
<evidence type="ECO:0000256" key="5">
    <source>
        <dbReference type="ARBA" id="ARBA00022622"/>
    </source>
</evidence>
<dbReference type="PROSITE" id="PS52012">
    <property type="entry name" value="CFEM"/>
    <property type="match status" value="1"/>
</dbReference>
<keyword evidence="13" id="KW-1185">Reference proteome</keyword>
<keyword evidence="7" id="KW-1015">Disulfide bond</keyword>
<organism evidence="12 13">
    <name type="scientific">Tolypocladium capitatum</name>
    <dbReference type="NCBI Taxonomy" id="45235"/>
    <lineage>
        <taxon>Eukaryota</taxon>
        <taxon>Fungi</taxon>
        <taxon>Dikarya</taxon>
        <taxon>Ascomycota</taxon>
        <taxon>Pezizomycotina</taxon>
        <taxon>Sordariomycetes</taxon>
        <taxon>Hypocreomycetidae</taxon>
        <taxon>Hypocreales</taxon>
        <taxon>Ophiocordycipitaceae</taxon>
        <taxon>Tolypocladium</taxon>
    </lineage>
</organism>
<dbReference type="AlphaFoldDB" id="A0A2K3QR55"/>
<gene>
    <name evidence="12" type="ORF">TCAP_00080</name>
</gene>
<evidence type="ECO:0000256" key="8">
    <source>
        <dbReference type="ARBA" id="ARBA00023288"/>
    </source>
</evidence>
<dbReference type="InterPro" id="IPR008427">
    <property type="entry name" value="Extracellular_membr_CFEM_dom"/>
</dbReference>
<evidence type="ECO:0000313" key="13">
    <source>
        <dbReference type="Proteomes" id="UP000236621"/>
    </source>
</evidence>
<keyword evidence="5" id="KW-0336">GPI-anchor</keyword>
<name>A0A2K3QR55_9HYPO</name>
<keyword evidence="5" id="KW-0472">Membrane</keyword>
<dbReference type="OrthoDB" id="3065412at2759"/>
<keyword evidence="5" id="KW-0325">Glycoprotein</keyword>
<keyword evidence="9" id="KW-0349">Heme</keyword>
<feature type="region of interest" description="Disordered" evidence="10">
    <location>
        <begin position="1"/>
        <end position="42"/>
    </location>
</feature>
<evidence type="ECO:0000256" key="2">
    <source>
        <dbReference type="ARBA" id="ARBA00004613"/>
    </source>
</evidence>
<dbReference type="Proteomes" id="UP000236621">
    <property type="component" value="Unassembled WGS sequence"/>
</dbReference>
<dbReference type="Pfam" id="PF05730">
    <property type="entry name" value="CFEM"/>
    <property type="match status" value="1"/>
</dbReference>
<protein>
    <submittedName>
        <fullName evidence="12">CFEM domain-containing protein</fullName>
    </submittedName>
</protein>
<dbReference type="EMBL" id="NRSZ01000015">
    <property type="protein sequence ID" value="PNY30005.1"/>
    <property type="molecule type" value="Genomic_DNA"/>
</dbReference>
<keyword evidence="9" id="KW-0479">Metal-binding</keyword>
<keyword evidence="6" id="KW-0732">Signal</keyword>
<comment type="caution">
    <text evidence="12">The sequence shown here is derived from an EMBL/GenBank/DDBJ whole genome shotgun (WGS) entry which is preliminary data.</text>
</comment>